<organism evidence="1 2">
    <name type="scientific">Batillaria attramentaria</name>
    <dbReference type="NCBI Taxonomy" id="370345"/>
    <lineage>
        <taxon>Eukaryota</taxon>
        <taxon>Metazoa</taxon>
        <taxon>Spiralia</taxon>
        <taxon>Lophotrochozoa</taxon>
        <taxon>Mollusca</taxon>
        <taxon>Gastropoda</taxon>
        <taxon>Caenogastropoda</taxon>
        <taxon>Sorbeoconcha</taxon>
        <taxon>Cerithioidea</taxon>
        <taxon>Batillariidae</taxon>
        <taxon>Batillaria</taxon>
    </lineage>
</organism>
<gene>
    <name evidence="1" type="ORF">BaRGS_00034870</name>
</gene>
<name>A0ABD0JGY4_9CAEN</name>
<proteinExistence type="predicted"/>
<reference evidence="1 2" key="1">
    <citation type="journal article" date="2023" name="Sci. Data">
        <title>Genome assembly of the Korean intertidal mud-creeper Batillaria attramentaria.</title>
        <authorList>
            <person name="Patra A.K."/>
            <person name="Ho P.T."/>
            <person name="Jun S."/>
            <person name="Lee S.J."/>
            <person name="Kim Y."/>
            <person name="Won Y.J."/>
        </authorList>
    </citation>
    <scope>NUCLEOTIDE SEQUENCE [LARGE SCALE GENOMIC DNA]</scope>
    <source>
        <strain evidence="1">Wonlab-2016</strain>
    </source>
</reference>
<sequence>MTVIATSLLRLYCKRDVLLLVPTDGRFSTHSTLTLYADDVTGCSPFAESRDERNSHYALRVEHVMLAVYIIIKSYSDNVALVM</sequence>
<dbReference type="AlphaFoldDB" id="A0ABD0JGY4"/>
<dbReference type="EMBL" id="JACVVK020000454">
    <property type="protein sequence ID" value="KAK7473881.1"/>
    <property type="molecule type" value="Genomic_DNA"/>
</dbReference>
<comment type="caution">
    <text evidence="1">The sequence shown here is derived from an EMBL/GenBank/DDBJ whole genome shotgun (WGS) entry which is preliminary data.</text>
</comment>
<accession>A0ABD0JGY4</accession>
<protein>
    <submittedName>
        <fullName evidence="1">Uncharacterized protein</fullName>
    </submittedName>
</protein>
<dbReference type="Proteomes" id="UP001519460">
    <property type="component" value="Unassembled WGS sequence"/>
</dbReference>
<evidence type="ECO:0000313" key="2">
    <source>
        <dbReference type="Proteomes" id="UP001519460"/>
    </source>
</evidence>
<evidence type="ECO:0000313" key="1">
    <source>
        <dbReference type="EMBL" id="KAK7473881.1"/>
    </source>
</evidence>
<keyword evidence="2" id="KW-1185">Reference proteome</keyword>